<name>A0A9P6HRZ2_9AGAM</name>
<dbReference type="AlphaFoldDB" id="A0A9P6HRZ2"/>
<keyword evidence="2" id="KW-1185">Reference proteome</keyword>
<reference evidence="1" key="1">
    <citation type="journal article" date="2020" name="Nat. Commun.">
        <title>Large-scale genome sequencing of mycorrhizal fungi provides insights into the early evolution of symbiotic traits.</title>
        <authorList>
            <person name="Miyauchi S."/>
            <person name="Kiss E."/>
            <person name="Kuo A."/>
            <person name="Drula E."/>
            <person name="Kohler A."/>
            <person name="Sanchez-Garcia M."/>
            <person name="Morin E."/>
            <person name="Andreopoulos B."/>
            <person name="Barry K.W."/>
            <person name="Bonito G."/>
            <person name="Buee M."/>
            <person name="Carver A."/>
            <person name="Chen C."/>
            <person name="Cichocki N."/>
            <person name="Clum A."/>
            <person name="Culley D."/>
            <person name="Crous P.W."/>
            <person name="Fauchery L."/>
            <person name="Girlanda M."/>
            <person name="Hayes R.D."/>
            <person name="Keri Z."/>
            <person name="LaButti K."/>
            <person name="Lipzen A."/>
            <person name="Lombard V."/>
            <person name="Magnuson J."/>
            <person name="Maillard F."/>
            <person name="Murat C."/>
            <person name="Nolan M."/>
            <person name="Ohm R.A."/>
            <person name="Pangilinan J."/>
            <person name="Pereira M.F."/>
            <person name="Perotto S."/>
            <person name="Peter M."/>
            <person name="Pfister S."/>
            <person name="Riley R."/>
            <person name="Sitrit Y."/>
            <person name="Stielow J.B."/>
            <person name="Szollosi G."/>
            <person name="Zifcakova L."/>
            <person name="Stursova M."/>
            <person name="Spatafora J.W."/>
            <person name="Tedersoo L."/>
            <person name="Vaario L.M."/>
            <person name="Yamada A."/>
            <person name="Yan M."/>
            <person name="Wang P."/>
            <person name="Xu J."/>
            <person name="Bruns T."/>
            <person name="Baldrian P."/>
            <person name="Vilgalys R."/>
            <person name="Dunand C."/>
            <person name="Henrissat B."/>
            <person name="Grigoriev I.V."/>
            <person name="Hibbett D."/>
            <person name="Nagy L.G."/>
            <person name="Martin F.M."/>
        </authorList>
    </citation>
    <scope>NUCLEOTIDE SEQUENCE</scope>
    <source>
        <strain evidence="1">UH-Tt-Lm1</strain>
    </source>
</reference>
<dbReference type="OrthoDB" id="2832838at2759"/>
<proteinExistence type="predicted"/>
<protein>
    <submittedName>
        <fullName evidence="1">Uncharacterized protein</fullName>
    </submittedName>
</protein>
<gene>
    <name evidence="1" type="ORF">BJ322DRAFT_3845</name>
</gene>
<reference evidence="1" key="2">
    <citation type="submission" date="2020-11" db="EMBL/GenBank/DDBJ databases">
        <authorList>
            <consortium name="DOE Joint Genome Institute"/>
            <person name="Kuo A."/>
            <person name="Miyauchi S."/>
            <person name="Kiss E."/>
            <person name="Drula E."/>
            <person name="Kohler A."/>
            <person name="Sanchez-Garcia M."/>
            <person name="Andreopoulos B."/>
            <person name="Barry K.W."/>
            <person name="Bonito G."/>
            <person name="Buee M."/>
            <person name="Carver A."/>
            <person name="Chen C."/>
            <person name="Cichocki N."/>
            <person name="Clum A."/>
            <person name="Culley D."/>
            <person name="Crous P.W."/>
            <person name="Fauchery L."/>
            <person name="Girlanda M."/>
            <person name="Hayes R."/>
            <person name="Keri Z."/>
            <person name="Labutti K."/>
            <person name="Lipzen A."/>
            <person name="Lombard V."/>
            <person name="Magnuson J."/>
            <person name="Maillard F."/>
            <person name="Morin E."/>
            <person name="Murat C."/>
            <person name="Nolan M."/>
            <person name="Ohm R."/>
            <person name="Pangilinan J."/>
            <person name="Pereira M."/>
            <person name="Perotto S."/>
            <person name="Peter M."/>
            <person name="Riley R."/>
            <person name="Sitrit Y."/>
            <person name="Stielow B."/>
            <person name="Szollosi G."/>
            <person name="Zifcakova L."/>
            <person name="Stursova M."/>
            <person name="Spatafora J.W."/>
            <person name="Tedersoo L."/>
            <person name="Vaario L.-M."/>
            <person name="Yamada A."/>
            <person name="Yan M."/>
            <person name="Wang P."/>
            <person name="Xu J."/>
            <person name="Bruns T."/>
            <person name="Baldrian P."/>
            <person name="Vilgalys R."/>
            <person name="Henrissat B."/>
            <person name="Grigoriev I.V."/>
            <person name="Hibbett D."/>
            <person name="Nagy L.G."/>
            <person name="Martin F.M."/>
        </authorList>
    </citation>
    <scope>NUCLEOTIDE SEQUENCE</scope>
    <source>
        <strain evidence="1">UH-Tt-Lm1</strain>
    </source>
</reference>
<evidence type="ECO:0000313" key="1">
    <source>
        <dbReference type="EMBL" id="KAF9791936.1"/>
    </source>
</evidence>
<sequence>MPQVSKSSRPPSTLGFGTLANAVLFQTNKTRSAPAKLTRDDLETFTTELRPIRAVNLPQDVLEIIIADLGDDTSSLKCFSATCYSWYLAAVPHLHCTLTLEDRPSDPTRAELRPLAKLHKMDLLPFVKKLWIRASSFEPWLLPKKFDRQTLRHFSALTNVQQLRIERFDLSKFMPGIDRYFGHFAPTLRSISLTIWSGTQLQLLYFLGLFPNLDDIEIEYHSTTKPDYASNPSSELAVPFSVSSLKGQLKLTHFTDDTIFRDMVTLFGGLRFRYMDLFSVEGSGLLLDACKDTIRSVRVYPSVPNSRSTFLGRSQRHPLMCSQETKQELLQAFNLSHLRSLRSLEVTASSLSKAFREAAQLIHEIFSTIDSPVFSEIILVFQRPDLYRPFYIPFDMFRQMYSERKFRLVFSVEVAKKYRDAGIQVMQMRMASEVSGQALDFLEKPPTLQVSEGNPWTG</sequence>
<organism evidence="1 2">
    <name type="scientific">Thelephora terrestris</name>
    <dbReference type="NCBI Taxonomy" id="56493"/>
    <lineage>
        <taxon>Eukaryota</taxon>
        <taxon>Fungi</taxon>
        <taxon>Dikarya</taxon>
        <taxon>Basidiomycota</taxon>
        <taxon>Agaricomycotina</taxon>
        <taxon>Agaricomycetes</taxon>
        <taxon>Thelephorales</taxon>
        <taxon>Thelephoraceae</taxon>
        <taxon>Thelephora</taxon>
    </lineage>
</organism>
<evidence type="ECO:0000313" key="2">
    <source>
        <dbReference type="Proteomes" id="UP000736335"/>
    </source>
</evidence>
<accession>A0A9P6HRZ2</accession>
<dbReference type="Proteomes" id="UP000736335">
    <property type="component" value="Unassembled WGS sequence"/>
</dbReference>
<dbReference type="EMBL" id="WIUZ02000001">
    <property type="protein sequence ID" value="KAF9791936.1"/>
    <property type="molecule type" value="Genomic_DNA"/>
</dbReference>
<comment type="caution">
    <text evidence="1">The sequence shown here is derived from an EMBL/GenBank/DDBJ whole genome shotgun (WGS) entry which is preliminary data.</text>
</comment>